<dbReference type="GO" id="GO:0004017">
    <property type="term" value="F:AMP kinase activity"/>
    <property type="evidence" value="ECO:0007669"/>
    <property type="project" value="InterPro"/>
</dbReference>
<dbReference type="SUPFAM" id="SSF52540">
    <property type="entry name" value="P-loop containing nucleoside triphosphate hydrolases"/>
    <property type="match status" value="1"/>
</dbReference>
<dbReference type="CDD" id="cd01428">
    <property type="entry name" value="ADK"/>
    <property type="match status" value="1"/>
</dbReference>
<dbReference type="InterPro" id="IPR000850">
    <property type="entry name" value="Adenylat/UMP-CMP_kin"/>
</dbReference>
<dbReference type="PANTHER" id="PTHR23359">
    <property type="entry name" value="NUCLEOTIDE KINASE"/>
    <property type="match status" value="1"/>
</dbReference>
<dbReference type="PRINTS" id="PR00094">
    <property type="entry name" value="ADENYLTKNASE"/>
</dbReference>
<dbReference type="HAMAP" id="MF_00235">
    <property type="entry name" value="Adenylate_kinase_Adk"/>
    <property type="match status" value="1"/>
</dbReference>
<protein>
    <submittedName>
        <fullName evidence="5">Uncharacterized protein</fullName>
    </submittedName>
</protein>
<feature type="compositionally biased region" description="Basic and acidic residues" evidence="4">
    <location>
        <begin position="144"/>
        <end position="156"/>
    </location>
</feature>
<reference evidence="5" key="1">
    <citation type="submission" date="2018-05" db="EMBL/GenBank/DDBJ databases">
        <authorList>
            <person name="Lanie J.A."/>
            <person name="Ng W.-L."/>
            <person name="Kazmierczak K.M."/>
            <person name="Andrzejewski T.M."/>
            <person name="Davidsen T.M."/>
            <person name="Wayne K.J."/>
            <person name="Tettelin H."/>
            <person name="Glass J.I."/>
            <person name="Rusch D."/>
            <person name="Podicherti R."/>
            <person name="Tsui H.-C.T."/>
            <person name="Winkler M.E."/>
        </authorList>
    </citation>
    <scope>NUCLEOTIDE SEQUENCE</scope>
</reference>
<name>A0A381VIA5_9ZZZZ</name>
<keyword evidence="2" id="KW-0547">Nucleotide-binding</keyword>
<dbReference type="Gene3D" id="3.40.50.300">
    <property type="entry name" value="P-loop containing nucleotide triphosphate hydrolases"/>
    <property type="match status" value="1"/>
</dbReference>
<keyword evidence="3" id="KW-0418">Kinase</keyword>
<dbReference type="GO" id="GO:0005524">
    <property type="term" value="F:ATP binding"/>
    <property type="evidence" value="ECO:0007669"/>
    <property type="project" value="InterPro"/>
</dbReference>
<dbReference type="AlphaFoldDB" id="A0A381VIA5"/>
<evidence type="ECO:0000313" key="5">
    <source>
        <dbReference type="EMBL" id="SVA39193.1"/>
    </source>
</evidence>
<dbReference type="NCBIfam" id="TIGR01351">
    <property type="entry name" value="adk"/>
    <property type="match status" value="1"/>
</dbReference>
<sequence>MNIILLGPPGAGKGTQAGHICEKFDIPQIATGDMLRAAVKKESPLGIEAKKVMDSGGLVSDEIIIGLVKERINAPDCINGFIFDGFPRTIVQADALKKEGVKIDYVIEIQVPDEDIVARISGRRIHLASGRTYHINFNPPATSGKDDQTGEDLIHR</sequence>
<dbReference type="InterPro" id="IPR027417">
    <property type="entry name" value="P-loop_NTPase"/>
</dbReference>
<accession>A0A381VIA5</accession>
<dbReference type="PROSITE" id="PS00113">
    <property type="entry name" value="ADENYLATE_KINASE"/>
    <property type="match status" value="1"/>
</dbReference>
<evidence type="ECO:0000256" key="2">
    <source>
        <dbReference type="ARBA" id="ARBA00022741"/>
    </source>
</evidence>
<dbReference type="NCBIfam" id="NF001379">
    <property type="entry name" value="PRK00279.1-1"/>
    <property type="match status" value="1"/>
</dbReference>
<keyword evidence="1" id="KW-0808">Transferase</keyword>
<evidence type="ECO:0000256" key="3">
    <source>
        <dbReference type="ARBA" id="ARBA00022777"/>
    </source>
</evidence>
<evidence type="ECO:0000256" key="4">
    <source>
        <dbReference type="SAM" id="MobiDB-lite"/>
    </source>
</evidence>
<dbReference type="FunFam" id="3.40.50.300:FF:000106">
    <property type="entry name" value="Adenylate kinase mitochondrial"/>
    <property type="match status" value="1"/>
</dbReference>
<gene>
    <name evidence="5" type="ORF">METZ01_LOCUS92047</name>
</gene>
<dbReference type="Pfam" id="PF00406">
    <property type="entry name" value="ADK"/>
    <property type="match status" value="1"/>
</dbReference>
<organism evidence="5">
    <name type="scientific">marine metagenome</name>
    <dbReference type="NCBI Taxonomy" id="408172"/>
    <lineage>
        <taxon>unclassified sequences</taxon>
        <taxon>metagenomes</taxon>
        <taxon>ecological metagenomes</taxon>
    </lineage>
</organism>
<proteinExistence type="inferred from homology"/>
<evidence type="ECO:0000256" key="1">
    <source>
        <dbReference type="ARBA" id="ARBA00022679"/>
    </source>
</evidence>
<feature type="non-terminal residue" evidence="5">
    <location>
        <position position="156"/>
    </location>
</feature>
<dbReference type="EMBL" id="UINC01008717">
    <property type="protein sequence ID" value="SVA39193.1"/>
    <property type="molecule type" value="Genomic_DNA"/>
</dbReference>
<dbReference type="InterPro" id="IPR006259">
    <property type="entry name" value="Adenyl_kin_sub"/>
</dbReference>
<feature type="region of interest" description="Disordered" evidence="4">
    <location>
        <begin position="136"/>
        <end position="156"/>
    </location>
</feature>
<dbReference type="InterPro" id="IPR033690">
    <property type="entry name" value="Adenylat_kinase_CS"/>
</dbReference>